<comment type="caution">
    <text evidence="1">The sequence shown here is derived from an EMBL/GenBank/DDBJ whole genome shotgun (WGS) entry which is preliminary data.</text>
</comment>
<dbReference type="EMBL" id="JAOYFB010000003">
    <property type="protein sequence ID" value="KAK4010605.1"/>
    <property type="molecule type" value="Genomic_DNA"/>
</dbReference>
<name>A0ABQ9ZCH4_9CRUS</name>
<reference evidence="1 2" key="1">
    <citation type="journal article" date="2023" name="Nucleic Acids Res.">
        <title>The hologenome of Daphnia magna reveals possible DNA methylation and microbiome-mediated evolution of the host genome.</title>
        <authorList>
            <person name="Chaturvedi A."/>
            <person name="Li X."/>
            <person name="Dhandapani V."/>
            <person name="Marshall H."/>
            <person name="Kissane S."/>
            <person name="Cuenca-Cambronero M."/>
            <person name="Asole G."/>
            <person name="Calvet F."/>
            <person name="Ruiz-Romero M."/>
            <person name="Marangio P."/>
            <person name="Guigo R."/>
            <person name="Rago D."/>
            <person name="Mirbahai L."/>
            <person name="Eastwood N."/>
            <person name="Colbourne J.K."/>
            <person name="Zhou J."/>
            <person name="Mallon E."/>
            <person name="Orsini L."/>
        </authorList>
    </citation>
    <scope>NUCLEOTIDE SEQUENCE [LARGE SCALE GENOMIC DNA]</scope>
    <source>
        <strain evidence="1">LRV0_1</strain>
    </source>
</reference>
<accession>A0ABQ9ZCH4</accession>
<proteinExistence type="predicted"/>
<keyword evidence="2" id="KW-1185">Reference proteome</keyword>
<evidence type="ECO:0000313" key="1">
    <source>
        <dbReference type="EMBL" id="KAK4010605.1"/>
    </source>
</evidence>
<organism evidence="1 2">
    <name type="scientific">Daphnia magna</name>
    <dbReference type="NCBI Taxonomy" id="35525"/>
    <lineage>
        <taxon>Eukaryota</taxon>
        <taxon>Metazoa</taxon>
        <taxon>Ecdysozoa</taxon>
        <taxon>Arthropoda</taxon>
        <taxon>Crustacea</taxon>
        <taxon>Branchiopoda</taxon>
        <taxon>Diplostraca</taxon>
        <taxon>Cladocera</taxon>
        <taxon>Anomopoda</taxon>
        <taxon>Daphniidae</taxon>
        <taxon>Daphnia</taxon>
    </lineage>
</organism>
<gene>
    <name evidence="1" type="ORF">OUZ56_019744</name>
</gene>
<dbReference type="Proteomes" id="UP001234178">
    <property type="component" value="Unassembled WGS sequence"/>
</dbReference>
<protein>
    <submittedName>
        <fullName evidence="1">Uncharacterized protein</fullName>
    </submittedName>
</protein>
<evidence type="ECO:0000313" key="2">
    <source>
        <dbReference type="Proteomes" id="UP001234178"/>
    </source>
</evidence>
<sequence>MYSRAMAISADQSTVFHRFRAVCEASPNRTGTFAVNCRAWGSIKSLSFSALFYSSYGPDTCPGCTIVTIVHYNTVIGQYLSRHFKKWPMYTPEASPTAHTTAQPEGALNY</sequence>